<evidence type="ECO:0000313" key="2">
    <source>
        <dbReference type="Proteomes" id="UP000549617"/>
    </source>
</evidence>
<dbReference type="Pfam" id="PF04365">
    <property type="entry name" value="BrnT_toxin"/>
    <property type="match status" value="1"/>
</dbReference>
<protein>
    <recommendedName>
        <fullName evidence="3">BrnT family toxin</fullName>
    </recommendedName>
</protein>
<comment type="caution">
    <text evidence="1">The sequence shown here is derived from an EMBL/GenBank/DDBJ whole genome shotgun (WGS) entry which is preliminary data.</text>
</comment>
<dbReference type="Gene3D" id="3.10.450.530">
    <property type="entry name" value="Ribonuclease toxin, BrnT, of type II toxin-antitoxin system"/>
    <property type="match status" value="1"/>
</dbReference>
<sequence length="82" mass="9658">MIAERGLDLADAKQVFSGFYLSRADTKHSGEEQRTITVGMINDEVVVIVVWTPRENERRIITMWKANEKERQKYYEQRDRPG</sequence>
<dbReference type="RefSeq" id="WP_184021369.1">
    <property type="nucleotide sequence ID" value="NZ_JACIJC010000006.1"/>
</dbReference>
<name>A0A7W9EFP8_9SPHN</name>
<dbReference type="Proteomes" id="UP000549617">
    <property type="component" value="Unassembled WGS sequence"/>
</dbReference>
<dbReference type="InterPro" id="IPR007460">
    <property type="entry name" value="BrnT_toxin"/>
</dbReference>
<accession>A0A7W9EFP8</accession>
<dbReference type="AlphaFoldDB" id="A0A7W9EFP8"/>
<evidence type="ECO:0008006" key="3">
    <source>
        <dbReference type="Google" id="ProtNLM"/>
    </source>
</evidence>
<organism evidence="1 2">
    <name type="scientific">Sphingobium boeckii</name>
    <dbReference type="NCBI Taxonomy" id="1082345"/>
    <lineage>
        <taxon>Bacteria</taxon>
        <taxon>Pseudomonadati</taxon>
        <taxon>Pseudomonadota</taxon>
        <taxon>Alphaproteobacteria</taxon>
        <taxon>Sphingomonadales</taxon>
        <taxon>Sphingomonadaceae</taxon>
        <taxon>Sphingobium</taxon>
    </lineage>
</organism>
<evidence type="ECO:0000313" key="1">
    <source>
        <dbReference type="EMBL" id="MBB5687528.1"/>
    </source>
</evidence>
<keyword evidence="2" id="KW-1185">Reference proteome</keyword>
<dbReference type="EMBL" id="JACIJC010000006">
    <property type="protein sequence ID" value="MBB5687528.1"/>
    <property type="molecule type" value="Genomic_DNA"/>
</dbReference>
<reference evidence="1 2" key="1">
    <citation type="submission" date="2020-08" db="EMBL/GenBank/DDBJ databases">
        <title>Genomic Encyclopedia of Type Strains, Phase IV (KMG-IV): sequencing the most valuable type-strain genomes for metagenomic binning, comparative biology and taxonomic classification.</title>
        <authorList>
            <person name="Goeker M."/>
        </authorList>
    </citation>
    <scope>NUCLEOTIDE SEQUENCE [LARGE SCALE GENOMIC DNA]</scope>
    <source>
        <strain evidence="1 2">DSM 25079</strain>
    </source>
</reference>
<gene>
    <name evidence="1" type="ORF">FHS49_003570</name>
</gene>
<proteinExistence type="predicted"/>
<dbReference type="InterPro" id="IPR038573">
    <property type="entry name" value="BrnT_sf"/>
</dbReference>